<dbReference type="SUPFAM" id="SSF46689">
    <property type="entry name" value="Homeodomain-like"/>
    <property type="match status" value="1"/>
</dbReference>
<dbReference type="Proteomes" id="UP000191987">
    <property type="component" value="Unassembled WGS sequence"/>
</dbReference>
<dbReference type="InterPro" id="IPR001647">
    <property type="entry name" value="HTH_TetR"/>
</dbReference>
<feature type="domain" description="HTH tetR-type" evidence="7">
    <location>
        <begin position="11"/>
        <end position="71"/>
    </location>
</feature>
<gene>
    <name evidence="8" type="ORF">AGR7C_Cc150106</name>
</gene>
<dbReference type="PROSITE" id="PS50977">
    <property type="entry name" value="HTH_TETR_2"/>
    <property type="match status" value="1"/>
</dbReference>
<dbReference type="PANTHER" id="PTHR30055:SF223">
    <property type="entry name" value="HTH-TYPE TRANSCRIPTIONAL REGULATOR UIDR"/>
    <property type="match status" value="1"/>
</dbReference>
<keyword evidence="2" id="KW-0805">Transcription regulation</keyword>
<evidence type="ECO:0000256" key="2">
    <source>
        <dbReference type="ARBA" id="ARBA00023015"/>
    </source>
</evidence>
<dbReference type="InterPro" id="IPR009057">
    <property type="entry name" value="Homeodomain-like_sf"/>
</dbReference>
<dbReference type="GO" id="GO:0000976">
    <property type="term" value="F:transcription cis-regulatory region binding"/>
    <property type="evidence" value="ECO:0007669"/>
    <property type="project" value="TreeGrafter"/>
</dbReference>
<evidence type="ECO:0000256" key="3">
    <source>
        <dbReference type="ARBA" id="ARBA00023125"/>
    </source>
</evidence>
<dbReference type="Pfam" id="PF00440">
    <property type="entry name" value="TetR_N"/>
    <property type="match status" value="1"/>
</dbReference>
<dbReference type="RefSeq" id="WP_080817051.1">
    <property type="nucleotide sequence ID" value="NZ_LT009748.1"/>
</dbReference>
<feature type="DNA-binding region" description="H-T-H motif" evidence="5">
    <location>
        <begin position="34"/>
        <end position="53"/>
    </location>
</feature>
<keyword evidence="1" id="KW-0678">Repressor</keyword>
<dbReference type="Gene3D" id="1.10.357.10">
    <property type="entry name" value="Tetracycline Repressor, domain 2"/>
    <property type="match status" value="1"/>
</dbReference>
<evidence type="ECO:0000256" key="6">
    <source>
        <dbReference type="SAM" id="MobiDB-lite"/>
    </source>
</evidence>
<evidence type="ECO:0000256" key="5">
    <source>
        <dbReference type="PROSITE-ProRule" id="PRU00335"/>
    </source>
</evidence>
<accession>A0A1S7PG43</accession>
<feature type="region of interest" description="Disordered" evidence="6">
    <location>
        <begin position="205"/>
        <end position="224"/>
    </location>
</feature>
<dbReference type="PANTHER" id="PTHR30055">
    <property type="entry name" value="HTH-TYPE TRANSCRIPTIONAL REGULATOR RUTR"/>
    <property type="match status" value="1"/>
</dbReference>
<dbReference type="EMBL" id="FBWG01000007">
    <property type="protein sequence ID" value="CUX20604.1"/>
    <property type="molecule type" value="Genomic_DNA"/>
</dbReference>
<evidence type="ECO:0000313" key="9">
    <source>
        <dbReference type="Proteomes" id="UP000191987"/>
    </source>
</evidence>
<dbReference type="InterPro" id="IPR036271">
    <property type="entry name" value="Tet_transcr_reg_TetR-rel_C_sf"/>
</dbReference>
<evidence type="ECO:0000259" key="7">
    <source>
        <dbReference type="PROSITE" id="PS50977"/>
    </source>
</evidence>
<reference evidence="8 9" key="1">
    <citation type="submission" date="2016-01" db="EMBL/GenBank/DDBJ databases">
        <authorList>
            <person name="Oliw E.H."/>
        </authorList>
    </citation>
    <scope>NUCLEOTIDE SEQUENCE [LARGE SCALE GENOMIC DNA]</scope>
    <source>
        <strain evidence="8 9">Zutra 3-1</strain>
    </source>
</reference>
<protein>
    <submittedName>
        <fullName evidence="8">Transcriptional regulator, TetR family</fullName>
    </submittedName>
</protein>
<evidence type="ECO:0000256" key="1">
    <source>
        <dbReference type="ARBA" id="ARBA00022491"/>
    </source>
</evidence>
<dbReference type="AlphaFoldDB" id="A0A1S7PG43"/>
<evidence type="ECO:0000313" key="8">
    <source>
        <dbReference type="EMBL" id="CUX20604.1"/>
    </source>
</evidence>
<sequence>MARKLDPAKHEAKRQQILEAAITCFAQNGFHQTTTAQICAAVGMSSGNLFHYFDSKEAIIETIVAEERRETADYFAELGAADDQFGAILGFVDASLELATDPTYARLVLEIASEAIRNPAIHALVRTADQEIRAGIADLVRKGMERGQIDANLDAERAATWIAALIDGVFSRLAVDPDFRPLKEAEMMHLIIGRFLSARQYSNAADETGRCPTPATAGAEARTE</sequence>
<dbReference type="InterPro" id="IPR039538">
    <property type="entry name" value="BetI_C"/>
</dbReference>
<dbReference type="GO" id="GO:0003700">
    <property type="term" value="F:DNA-binding transcription factor activity"/>
    <property type="evidence" value="ECO:0007669"/>
    <property type="project" value="TreeGrafter"/>
</dbReference>
<name>A0A1S7PG43_9HYPH</name>
<organism evidence="8 9">
    <name type="scientific">Agrobacterium deltaense Zutra 3/1</name>
    <dbReference type="NCBI Taxonomy" id="1183427"/>
    <lineage>
        <taxon>Bacteria</taxon>
        <taxon>Pseudomonadati</taxon>
        <taxon>Pseudomonadota</taxon>
        <taxon>Alphaproteobacteria</taxon>
        <taxon>Hyphomicrobiales</taxon>
        <taxon>Rhizobiaceae</taxon>
        <taxon>Rhizobium/Agrobacterium group</taxon>
        <taxon>Agrobacterium</taxon>
    </lineage>
</organism>
<dbReference type="InterPro" id="IPR050109">
    <property type="entry name" value="HTH-type_TetR-like_transc_reg"/>
</dbReference>
<dbReference type="SUPFAM" id="SSF48498">
    <property type="entry name" value="Tetracyclin repressor-like, C-terminal domain"/>
    <property type="match status" value="1"/>
</dbReference>
<dbReference type="Pfam" id="PF13977">
    <property type="entry name" value="TetR_C_6"/>
    <property type="match status" value="1"/>
</dbReference>
<evidence type="ECO:0000256" key="4">
    <source>
        <dbReference type="ARBA" id="ARBA00023163"/>
    </source>
</evidence>
<keyword evidence="4" id="KW-0804">Transcription</keyword>
<dbReference type="PRINTS" id="PR00455">
    <property type="entry name" value="HTHTETR"/>
</dbReference>
<proteinExistence type="predicted"/>
<keyword evidence="3 5" id="KW-0238">DNA-binding</keyword>